<dbReference type="InterPro" id="IPR051828">
    <property type="entry name" value="HAD-like_hydrolase_domain"/>
</dbReference>
<dbReference type="InterPro" id="IPR044924">
    <property type="entry name" value="HAD-SF_hydro_IA_REG-2-like_cap"/>
</dbReference>
<dbReference type="InterPro" id="IPR023214">
    <property type="entry name" value="HAD_sf"/>
</dbReference>
<proteinExistence type="predicted"/>
<sequence>MTFPRRVPIGHWKHALKPESPKVITFDAYNTLYATTLPVMQQYCLVAKKYNVIADPMQLTMNFPKVFKELKDRHPNYGKFTGITAVEWWSKLIRDIFQPLEVSKKMVEEILMRFEGDQAYNVYPDVLDFLEEAKSKHPDVILGIISNTDPIVYTLLQNLGLYEYFEPNIFLSYDLDLKKPSKEIFQYALESIAKRYPTLVDNNDLDTLRSRCWHIGDEAINDMRGAENAGWNGVLIDRNNKYGHLSGSLKYKDRSSDLLSVDKIDTTFNMSYEMSLRQMDTVLLDERAIVVSNFKTLQYMLL</sequence>
<dbReference type="InterPro" id="IPR011949">
    <property type="entry name" value="HAD-SF_hydro_IA_REG-2-like"/>
</dbReference>
<name>A0A7H9HLB7_9SACH</name>
<evidence type="ECO:0008006" key="3">
    <source>
        <dbReference type="Google" id="ProtNLM"/>
    </source>
</evidence>
<dbReference type="PANTHER" id="PTHR46191">
    <property type="match status" value="1"/>
</dbReference>
<dbReference type="PANTHER" id="PTHR46191:SF2">
    <property type="entry name" value="HALOACID DEHALOGENASE-LIKE HYDROLASE DOMAIN-CONTAINING PROTEIN 3"/>
    <property type="match status" value="1"/>
</dbReference>
<dbReference type="SUPFAM" id="SSF56784">
    <property type="entry name" value="HAD-like"/>
    <property type="match status" value="1"/>
</dbReference>
<dbReference type="Gene3D" id="1.10.150.720">
    <property type="entry name" value="Haloacid dehalogenase-like hydrolase"/>
    <property type="match status" value="1"/>
</dbReference>
<accession>A0A7H9HLB7</accession>
<evidence type="ECO:0000313" key="1">
    <source>
        <dbReference type="EMBL" id="QLQ78083.1"/>
    </source>
</evidence>
<dbReference type="Gene3D" id="3.40.50.1000">
    <property type="entry name" value="HAD superfamily/HAD-like"/>
    <property type="match status" value="1"/>
</dbReference>
<reference evidence="1 2" key="1">
    <citation type="submission" date="2020-06" db="EMBL/GenBank/DDBJ databases">
        <title>The yeast mating-type switching endonuclease HO is a domesticated member of an unorthodox homing genetic element family.</title>
        <authorList>
            <person name="Coughlan A.Y."/>
            <person name="Lombardi L."/>
            <person name="Braun-Galleani S."/>
            <person name="Martos A.R."/>
            <person name="Galeote V."/>
            <person name="Bigey F."/>
            <person name="Dequin S."/>
            <person name="Byrne K.P."/>
            <person name="Wolfe K.H."/>
        </authorList>
    </citation>
    <scope>NUCLEOTIDE SEQUENCE [LARGE SCALE GENOMIC DNA]</scope>
    <source>
        <strain evidence="1 2">CBS2947</strain>
    </source>
</reference>
<keyword evidence="2" id="KW-1185">Reference proteome</keyword>
<gene>
    <name evidence="1" type="ORF">HG537_0A03300</name>
</gene>
<dbReference type="AlphaFoldDB" id="A0A7H9HLB7"/>
<dbReference type="SFLD" id="SFLDG01129">
    <property type="entry name" value="C1.5:_HAD__Beta-PGM__Phosphata"/>
    <property type="match status" value="1"/>
</dbReference>
<dbReference type="Proteomes" id="UP000510647">
    <property type="component" value="Chromosome 1"/>
</dbReference>
<dbReference type="NCBIfam" id="TIGR02252">
    <property type="entry name" value="DREG-2"/>
    <property type="match status" value="1"/>
</dbReference>
<dbReference type="SFLD" id="SFLDS00003">
    <property type="entry name" value="Haloacid_Dehalogenase"/>
    <property type="match status" value="1"/>
</dbReference>
<dbReference type="GO" id="GO:0005634">
    <property type="term" value="C:nucleus"/>
    <property type="evidence" value="ECO:0007669"/>
    <property type="project" value="TreeGrafter"/>
</dbReference>
<dbReference type="EMBL" id="CP059267">
    <property type="protein sequence ID" value="QLQ78083.1"/>
    <property type="molecule type" value="Genomic_DNA"/>
</dbReference>
<dbReference type="InterPro" id="IPR036412">
    <property type="entry name" value="HAD-like_sf"/>
</dbReference>
<organism evidence="1 2">
    <name type="scientific">Torulaspora globosa</name>
    <dbReference type="NCBI Taxonomy" id="48254"/>
    <lineage>
        <taxon>Eukaryota</taxon>
        <taxon>Fungi</taxon>
        <taxon>Dikarya</taxon>
        <taxon>Ascomycota</taxon>
        <taxon>Saccharomycotina</taxon>
        <taxon>Saccharomycetes</taxon>
        <taxon>Saccharomycetales</taxon>
        <taxon>Saccharomycetaceae</taxon>
        <taxon>Torulaspora</taxon>
    </lineage>
</organism>
<dbReference type="OrthoDB" id="444127at2759"/>
<evidence type="ECO:0000313" key="2">
    <source>
        <dbReference type="Proteomes" id="UP000510647"/>
    </source>
</evidence>
<dbReference type="Pfam" id="PF00702">
    <property type="entry name" value="Hydrolase"/>
    <property type="match status" value="1"/>
</dbReference>
<protein>
    <recommendedName>
        <fullName evidence="3">HAD-like protein</fullName>
    </recommendedName>
</protein>